<evidence type="ECO:0000313" key="1">
    <source>
        <dbReference type="EMBL" id="SCX19238.1"/>
    </source>
</evidence>
<dbReference type="RefSeq" id="WP_023577495.1">
    <property type="nucleotide sequence ID" value="NZ_FMTY01000015.1"/>
</dbReference>
<evidence type="ECO:0000313" key="2">
    <source>
        <dbReference type="Proteomes" id="UP000182124"/>
    </source>
</evidence>
<sequence length="174" mass="20666">MIIKAEIINQTYSGTYEERIYDNQSAWNSQNWTTIKFTNDDYYEWCGIFRGFPKEVQISEKLNIILVLTSDYLYQLKVENGDLLEIEEHPAYNIMTVAPSGEFILGYYYYIAKIEKTIKEKTKLESPIEMDMIKFKNWNGNKLNFTCDEFTNWSRHLEMELDCENWKISIINGS</sequence>
<name>A0A1G4WA03_9FLAO</name>
<gene>
    <name evidence="1" type="ORF">SAMN02927925_02783</name>
</gene>
<organism evidence="1 2">
    <name type="scientific">Flavobacterium saliperosum</name>
    <dbReference type="NCBI Taxonomy" id="329186"/>
    <lineage>
        <taxon>Bacteria</taxon>
        <taxon>Pseudomonadati</taxon>
        <taxon>Bacteroidota</taxon>
        <taxon>Flavobacteriia</taxon>
        <taxon>Flavobacteriales</taxon>
        <taxon>Flavobacteriaceae</taxon>
        <taxon>Flavobacterium</taxon>
    </lineage>
</organism>
<reference evidence="1 2" key="1">
    <citation type="submission" date="2016-10" db="EMBL/GenBank/DDBJ databases">
        <authorList>
            <person name="de Groot N.N."/>
        </authorList>
    </citation>
    <scope>NUCLEOTIDE SEQUENCE [LARGE SCALE GENOMIC DNA]</scope>
    <source>
        <strain evidence="1 2">CGMCC 1.3801</strain>
    </source>
</reference>
<protein>
    <submittedName>
        <fullName evidence="1">Uncharacterized protein</fullName>
    </submittedName>
</protein>
<dbReference type="eggNOG" id="ENOG5031QEB">
    <property type="taxonomic scope" value="Bacteria"/>
</dbReference>
<dbReference type="AlphaFoldDB" id="A0A1G4WA03"/>
<accession>A0A1G4WA03</accession>
<proteinExistence type="predicted"/>
<dbReference type="EMBL" id="FMTY01000015">
    <property type="protein sequence ID" value="SCX19238.1"/>
    <property type="molecule type" value="Genomic_DNA"/>
</dbReference>
<dbReference type="Proteomes" id="UP000182124">
    <property type="component" value="Unassembled WGS sequence"/>
</dbReference>